<evidence type="ECO:0000256" key="4">
    <source>
        <dbReference type="SAM" id="SignalP"/>
    </source>
</evidence>
<dbReference type="InterPro" id="IPR006103">
    <property type="entry name" value="Glyco_hydro_2_cat"/>
</dbReference>
<dbReference type="RefSeq" id="WP_319832273.1">
    <property type="nucleotide sequence ID" value="NZ_CP138858.1"/>
</dbReference>
<dbReference type="Gene3D" id="2.60.120.260">
    <property type="entry name" value="Galactose-binding domain-like"/>
    <property type="match status" value="1"/>
</dbReference>
<dbReference type="InterPro" id="IPR013783">
    <property type="entry name" value="Ig-like_fold"/>
</dbReference>
<dbReference type="GO" id="GO:0016787">
    <property type="term" value="F:hydrolase activity"/>
    <property type="evidence" value="ECO:0007669"/>
    <property type="project" value="UniProtKB-KW"/>
</dbReference>
<feature type="chain" id="PRO_5045348460" evidence="4">
    <location>
        <begin position="27"/>
        <end position="943"/>
    </location>
</feature>
<comment type="similarity">
    <text evidence="1">Belongs to the glycosyl hydrolase 2 family.</text>
</comment>
<accession>A0ABZ0RGS8</accession>
<dbReference type="SUPFAM" id="SSF49303">
    <property type="entry name" value="beta-Galactosidase/glucuronidase domain"/>
    <property type="match status" value="1"/>
</dbReference>
<keyword evidence="4" id="KW-0732">Signal</keyword>
<gene>
    <name evidence="8" type="ORF">SH580_18345</name>
</gene>
<dbReference type="PANTHER" id="PTHR42732:SF1">
    <property type="entry name" value="BETA-MANNOSIDASE"/>
    <property type="match status" value="1"/>
</dbReference>
<dbReference type="Pfam" id="PF02836">
    <property type="entry name" value="Glyco_hydro_2_C"/>
    <property type="match status" value="1"/>
</dbReference>
<dbReference type="InterPro" id="IPR008979">
    <property type="entry name" value="Galactose-bd-like_sf"/>
</dbReference>
<dbReference type="PANTHER" id="PTHR42732">
    <property type="entry name" value="BETA-GALACTOSIDASE"/>
    <property type="match status" value="1"/>
</dbReference>
<dbReference type="InterPro" id="IPR006102">
    <property type="entry name" value="Ig-like_GH2"/>
</dbReference>
<sequence length="943" mass="105387">MMNQKHKMQVSAFARIALAFYLTFLALPTATTLAEQASIDLSGEWGIRLDPTDTGIAEGWHSLEFKNVIQLPASLQEAGYGDDPAMDSPWTGAIKNNEWNKPQYSPYKTADNFKIPFWLQPDKIYMGAAWYQREVEIPQAWQGKHIELQLERAHWQTIVWVDGHKLSTQDSLATPHHHDLSSALTPGKHTISIQVDNRMIVDVGHNAHSVTDHTQSNWNGLTGELKLVARSPVWIENVQVYPNAKQRKATVKVDLGNQTGAAGSGLLSWQVSNNTATELSGNQTVSWNQDGGTAELLIDMGTDALLWDEFNPNLYQLEIKLESGDRKEVTFGLRDLKAEGTRFTINERPVFLRGTLECAVFPLTGYPATDVESWRRIIRISKEHGLNHIRFHSWCPPKAAFIAADEEGFYLQAEASAWTKIGTGAPVDAWLYKEAQSMVDAYGNHPSFVMMAYGNEPTGPGRGGVFLKPWVKHWKEVDPRRMHTGAAGWPRVEGNDFHNVANPRLHMWGARLKSRLNAKAPDTRFDFSGFINANPVPVVAHESGEWTVYPNFDEIEKYTGVLKAKNYEVFRDLLADHHMADLADDFLMASGRLQVICYKQEVEAALRTPGFAGFQLLSLTDFPGQGTAPVGILDAFWDSKPYIDVEEWSQFCNVTVPLARMPKRTWTTAESFSAALEVSHFGSEPLKPSKAAWQILSAEGHVVAQGATNARDIPLDNAIKMGNVNVQLSELPAPAEYTLKVALEGADARNEWKFWVYPETVATSADDVVIVHSVADASAALKDGGKVLLLANKLVKNDIQIGFSSNFWNIAWTNNQAPHTMGILCNPKHPVFSEFPTSYHSDWQWWDLIHDSHAMILEDLPPKFRPLVHSIDNWFDARRLGMLVEAEVDGGKLMISSLNLDGDLEKRPAARQMMASIINYMASPNFVPEESLSVEQFSKILNK</sequence>
<dbReference type="Pfam" id="PF00703">
    <property type="entry name" value="Glyco_hydro_2"/>
    <property type="match status" value="1"/>
</dbReference>
<keyword evidence="9" id="KW-1185">Reference proteome</keyword>
<dbReference type="InterPro" id="IPR051913">
    <property type="entry name" value="GH2_Domain-Containing"/>
</dbReference>
<evidence type="ECO:0000313" key="9">
    <source>
        <dbReference type="Proteomes" id="UP001324993"/>
    </source>
</evidence>
<evidence type="ECO:0000259" key="5">
    <source>
        <dbReference type="Pfam" id="PF00703"/>
    </source>
</evidence>
<feature type="signal peptide" evidence="4">
    <location>
        <begin position="1"/>
        <end position="26"/>
    </location>
</feature>
<organism evidence="8 9">
    <name type="scientific">Coraliomargarita algicola</name>
    <dbReference type="NCBI Taxonomy" id="3092156"/>
    <lineage>
        <taxon>Bacteria</taxon>
        <taxon>Pseudomonadati</taxon>
        <taxon>Verrucomicrobiota</taxon>
        <taxon>Opitutia</taxon>
        <taxon>Puniceicoccales</taxon>
        <taxon>Coraliomargaritaceae</taxon>
        <taxon>Coraliomargarita</taxon>
    </lineage>
</organism>
<dbReference type="Pfam" id="PF02837">
    <property type="entry name" value="Glyco_hydro_2_N"/>
    <property type="match status" value="1"/>
</dbReference>
<dbReference type="SUPFAM" id="SSF49785">
    <property type="entry name" value="Galactose-binding domain-like"/>
    <property type="match status" value="1"/>
</dbReference>
<protein>
    <submittedName>
        <fullName evidence="8">Glycoside hydrolase family 2 TIM barrel-domain containing protein</fullName>
    </submittedName>
</protein>
<evidence type="ECO:0000259" key="7">
    <source>
        <dbReference type="Pfam" id="PF02837"/>
    </source>
</evidence>
<dbReference type="Proteomes" id="UP001324993">
    <property type="component" value="Chromosome"/>
</dbReference>
<evidence type="ECO:0000259" key="6">
    <source>
        <dbReference type="Pfam" id="PF02836"/>
    </source>
</evidence>
<evidence type="ECO:0000256" key="3">
    <source>
        <dbReference type="ARBA" id="ARBA00023295"/>
    </source>
</evidence>
<name>A0ABZ0RGS8_9BACT</name>
<feature type="domain" description="Glycosyl hydrolases family 2 sugar binding" evidence="7">
    <location>
        <begin position="41"/>
        <end position="219"/>
    </location>
</feature>
<dbReference type="InterPro" id="IPR036156">
    <property type="entry name" value="Beta-gal/glucu_dom_sf"/>
</dbReference>
<dbReference type="Gene3D" id="2.60.40.10">
    <property type="entry name" value="Immunoglobulins"/>
    <property type="match status" value="1"/>
</dbReference>
<dbReference type="InterPro" id="IPR017853">
    <property type="entry name" value="GH"/>
</dbReference>
<dbReference type="EMBL" id="CP138858">
    <property type="protein sequence ID" value="WPJ95384.1"/>
    <property type="molecule type" value="Genomic_DNA"/>
</dbReference>
<evidence type="ECO:0000256" key="1">
    <source>
        <dbReference type="ARBA" id="ARBA00007401"/>
    </source>
</evidence>
<proteinExistence type="inferred from homology"/>
<evidence type="ECO:0000256" key="2">
    <source>
        <dbReference type="ARBA" id="ARBA00022801"/>
    </source>
</evidence>
<dbReference type="Gene3D" id="3.20.20.80">
    <property type="entry name" value="Glycosidases"/>
    <property type="match status" value="1"/>
</dbReference>
<dbReference type="SUPFAM" id="SSF51445">
    <property type="entry name" value="(Trans)glycosidases"/>
    <property type="match status" value="1"/>
</dbReference>
<keyword evidence="3" id="KW-0326">Glycosidase</keyword>
<reference evidence="8 9" key="1">
    <citation type="submission" date="2023-11" db="EMBL/GenBank/DDBJ databases">
        <title>Coraliomargarita sp. nov., isolated from marine algae.</title>
        <authorList>
            <person name="Lee J.K."/>
            <person name="Baek J.H."/>
            <person name="Kim J.M."/>
            <person name="Choi D.G."/>
            <person name="Jeon C.O."/>
        </authorList>
    </citation>
    <scope>NUCLEOTIDE SEQUENCE [LARGE SCALE GENOMIC DNA]</scope>
    <source>
        <strain evidence="8 9">J2-16</strain>
    </source>
</reference>
<keyword evidence="2 8" id="KW-0378">Hydrolase</keyword>
<evidence type="ECO:0000313" key="8">
    <source>
        <dbReference type="EMBL" id="WPJ95384.1"/>
    </source>
</evidence>
<dbReference type="InterPro" id="IPR006104">
    <property type="entry name" value="Glyco_hydro_2_N"/>
</dbReference>
<feature type="domain" description="Glycoside hydrolase family 2 catalytic" evidence="6">
    <location>
        <begin position="339"/>
        <end position="482"/>
    </location>
</feature>
<feature type="domain" description="Glycoside hydrolase family 2 immunoglobulin-like beta-sandwich" evidence="5">
    <location>
        <begin position="235"/>
        <end position="334"/>
    </location>
</feature>